<dbReference type="PANTHER" id="PTHR37827">
    <property type="entry name" value="TUDOR DOMAIN-CONTAINING PROTEIN"/>
    <property type="match status" value="1"/>
</dbReference>
<evidence type="ECO:0008006" key="3">
    <source>
        <dbReference type="Google" id="ProtNLM"/>
    </source>
</evidence>
<dbReference type="RefSeq" id="WP_167226091.1">
    <property type="nucleotide sequence ID" value="NZ_VUYU01000009.1"/>
</dbReference>
<gene>
    <name evidence="1" type="ORF">F0185_16120</name>
</gene>
<organism evidence="1 2">
    <name type="scientific">Massilia rubra</name>
    <dbReference type="NCBI Taxonomy" id="2607910"/>
    <lineage>
        <taxon>Bacteria</taxon>
        <taxon>Pseudomonadati</taxon>
        <taxon>Pseudomonadota</taxon>
        <taxon>Betaproteobacteria</taxon>
        <taxon>Burkholderiales</taxon>
        <taxon>Oxalobacteraceae</taxon>
        <taxon>Telluria group</taxon>
        <taxon>Massilia</taxon>
    </lineage>
</organism>
<name>A0ABX0LSE8_9BURK</name>
<accession>A0ABX0LSE8</accession>
<proteinExistence type="predicted"/>
<evidence type="ECO:0000313" key="1">
    <source>
        <dbReference type="EMBL" id="NHZ35102.1"/>
    </source>
</evidence>
<protein>
    <recommendedName>
        <fullName evidence="3">HNH endonuclease</fullName>
    </recommendedName>
</protein>
<dbReference type="PANTHER" id="PTHR37827:SF1">
    <property type="entry name" value="HNH DOMAIN-CONTAINING PROTEIN"/>
    <property type="match status" value="1"/>
</dbReference>
<dbReference type="Proteomes" id="UP000785613">
    <property type="component" value="Unassembled WGS sequence"/>
</dbReference>
<keyword evidence="2" id="KW-1185">Reference proteome</keyword>
<sequence length="98" mass="11700">MSEALCPLCGRPLGTRNVDRHHLIPKTYKGREQFDIHKICHQKIHSTFTEHELFKSFHTWEALRQHEDIRAFIDWVAKKDPAYFSRNVRSNSKKTRRA</sequence>
<evidence type="ECO:0000313" key="2">
    <source>
        <dbReference type="Proteomes" id="UP000785613"/>
    </source>
</evidence>
<dbReference type="EMBL" id="VUYU01000009">
    <property type="protein sequence ID" value="NHZ35102.1"/>
    <property type="molecule type" value="Genomic_DNA"/>
</dbReference>
<comment type="caution">
    <text evidence="1">The sequence shown here is derived from an EMBL/GenBank/DDBJ whole genome shotgun (WGS) entry which is preliminary data.</text>
</comment>
<reference evidence="1 2" key="1">
    <citation type="submission" date="2019-09" db="EMBL/GenBank/DDBJ databases">
        <title>Taxonomy of Antarctic Massilia spp.: description of Massilia rubra sp. nov., Massilia aquatica sp. nov., Massilia mucilaginosa sp. nov., Massilia frigida sp. nov. isolated from streams, lakes and regoliths.</title>
        <authorList>
            <person name="Holochova P."/>
            <person name="Sedlacek I."/>
            <person name="Kralova S."/>
            <person name="Maslanova I."/>
            <person name="Busse H.-J."/>
            <person name="Stankova E."/>
            <person name="Vrbovska V."/>
            <person name="Kovarovic V."/>
            <person name="Bartak M."/>
            <person name="Svec P."/>
            <person name="Pantucek R."/>
        </authorList>
    </citation>
    <scope>NUCLEOTIDE SEQUENCE [LARGE SCALE GENOMIC DNA]</scope>
    <source>
        <strain evidence="1 2">CCM 8692</strain>
    </source>
</reference>